<proteinExistence type="predicted"/>
<keyword evidence="1" id="KW-0548">Nucleotidyltransferase</keyword>
<dbReference type="Proteomes" id="UP000325315">
    <property type="component" value="Unassembled WGS sequence"/>
</dbReference>
<dbReference type="GO" id="GO:0003964">
    <property type="term" value="F:RNA-directed DNA polymerase activity"/>
    <property type="evidence" value="ECO:0007669"/>
    <property type="project" value="UniProtKB-KW"/>
</dbReference>
<reference evidence="2" key="1">
    <citation type="journal article" date="2019" name="Plant Biotechnol. J.">
        <title>Genome sequencing of the Australian wild diploid species Gossypium australe highlights disease resistance and delayed gland morphogenesis.</title>
        <authorList>
            <person name="Cai Y."/>
            <person name="Cai X."/>
            <person name="Wang Q."/>
            <person name="Wang P."/>
            <person name="Zhang Y."/>
            <person name="Cai C."/>
            <person name="Xu Y."/>
            <person name="Wang K."/>
            <person name="Zhou Z."/>
            <person name="Wang C."/>
            <person name="Geng S."/>
            <person name="Li B."/>
            <person name="Dong Q."/>
            <person name="Hou Y."/>
            <person name="Wang H."/>
            <person name="Ai P."/>
            <person name="Liu Z."/>
            <person name="Yi F."/>
            <person name="Sun M."/>
            <person name="An G."/>
            <person name="Cheng J."/>
            <person name="Zhang Y."/>
            <person name="Shi Q."/>
            <person name="Xie Y."/>
            <person name="Shi X."/>
            <person name="Chang Y."/>
            <person name="Huang F."/>
            <person name="Chen Y."/>
            <person name="Hong S."/>
            <person name="Mi L."/>
            <person name="Sun Q."/>
            <person name="Zhang L."/>
            <person name="Zhou B."/>
            <person name="Peng R."/>
            <person name="Zhang X."/>
            <person name="Liu F."/>
        </authorList>
    </citation>
    <scope>NUCLEOTIDE SEQUENCE [LARGE SCALE GENOMIC DNA]</scope>
    <source>
        <strain evidence="2">cv. PA1801</strain>
    </source>
</reference>
<protein>
    <submittedName>
        <fullName evidence="1">Reverse transcriptase</fullName>
    </submittedName>
</protein>
<comment type="caution">
    <text evidence="1">The sequence shown here is derived from an EMBL/GenBank/DDBJ whole genome shotgun (WGS) entry which is preliminary data.</text>
</comment>
<dbReference type="PANTHER" id="PTHR33116">
    <property type="entry name" value="REVERSE TRANSCRIPTASE ZINC-BINDING DOMAIN-CONTAINING PROTEIN-RELATED-RELATED"/>
    <property type="match status" value="1"/>
</dbReference>
<keyword evidence="2" id="KW-1185">Reference proteome</keyword>
<keyword evidence="1" id="KW-0808">Transferase</keyword>
<dbReference type="AlphaFoldDB" id="A0A5B6VTS3"/>
<dbReference type="OrthoDB" id="1112297at2759"/>
<gene>
    <name evidence="1" type="ORF">EPI10_022829</name>
</gene>
<name>A0A5B6VTS3_9ROSI</name>
<organism evidence="1 2">
    <name type="scientific">Gossypium australe</name>
    <dbReference type="NCBI Taxonomy" id="47621"/>
    <lineage>
        <taxon>Eukaryota</taxon>
        <taxon>Viridiplantae</taxon>
        <taxon>Streptophyta</taxon>
        <taxon>Embryophyta</taxon>
        <taxon>Tracheophyta</taxon>
        <taxon>Spermatophyta</taxon>
        <taxon>Magnoliopsida</taxon>
        <taxon>eudicotyledons</taxon>
        <taxon>Gunneridae</taxon>
        <taxon>Pentapetalae</taxon>
        <taxon>rosids</taxon>
        <taxon>malvids</taxon>
        <taxon>Malvales</taxon>
        <taxon>Malvaceae</taxon>
        <taxon>Malvoideae</taxon>
        <taxon>Gossypium</taxon>
    </lineage>
</organism>
<dbReference type="EMBL" id="SMMG02000005">
    <property type="protein sequence ID" value="KAA3472342.1"/>
    <property type="molecule type" value="Genomic_DNA"/>
</dbReference>
<dbReference type="PANTHER" id="PTHR33116:SF86">
    <property type="entry name" value="REVERSE TRANSCRIPTASE DOMAIN-CONTAINING PROTEIN"/>
    <property type="match status" value="1"/>
</dbReference>
<evidence type="ECO:0000313" key="1">
    <source>
        <dbReference type="EMBL" id="KAA3472342.1"/>
    </source>
</evidence>
<accession>A0A5B6VTS3</accession>
<keyword evidence="1" id="KW-0695">RNA-directed DNA polymerase</keyword>
<sequence length="286" mass="33050">MLGVQSSNDPERYLGLPNMVGKTKKEAFKNLKDRFKQRIDNWSTRHLSQGEKEVFVKSILQAIPTYSMSYFLLLKLLCSDLESIVAKFWWQKGHGQRGIHWCTWNELCISKEQGGLGFRRLDQFNVALLAKQGWCLINYPDSLLAQVLKAKYFPNLDFIHAQLGNLPSLTWMSVWAAKGLLKDGLCWGVGKGDQISVWNDRWILSVTTNRRSNITENPEIESVADLIETTHRWKKELIENTFPEHTAQKILQIPLVEDHEDFQVWRGEHSGEFTVRSAYKLLQEAT</sequence>
<evidence type="ECO:0000313" key="2">
    <source>
        <dbReference type="Proteomes" id="UP000325315"/>
    </source>
</evidence>